<keyword evidence="5 6" id="KW-0472">Membrane</keyword>
<comment type="caution">
    <text evidence="7">The sequence shown here is derived from an EMBL/GenBank/DDBJ whole genome shotgun (WGS) entry which is preliminary data.</text>
</comment>
<keyword evidence="4 6" id="KW-1133">Transmembrane helix</keyword>
<keyword evidence="8" id="KW-1185">Reference proteome</keyword>
<dbReference type="InterPro" id="IPR018513">
    <property type="entry name" value="Cell_synthase_bac"/>
</dbReference>
<dbReference type="PANTHER" id="PTHR39083">
    <property type="entry name" value="CYCLIC DI-GMP-BINDING PROTEIN"/>
    <property type="match status" value="1"/>
</dbReference>
<accession>A0ABU7SZV3</accession>
<evidence type="ECO:0000256" key="4">
    <source>
        <dbReference type="ARBA" id="ARBA00022989"/>
    </source>
</evidence>
<evidence type="ECO:0000313" key="8">
    <source>
        <dbReference type="Proteomes" id="UP001330016"/>
    </source>
</evidence>
<gene>
    <name evidence="7" type="ORF">PS435_08455</name>
</gene>
<dbReference type="Pfam" id="PF03170">
    <property type="entry name" value="BcsB"/>
    <property type="match status" value="2"/>
</dbReference>
<evidence type="ECO:0000256" key="1">
    <source>
        <dbReference type="ARBA" id="ARBA00004162"/>
    </source>
</evidence>
<keyword evidence="3 6" id="KW-0812">Transmembrane</keyword>
<evidence type="ECO:0000256" key="2">
    <source>
        <dbReference type="ARBA" id="ARBA00022475"/>
    </source>
</evidence>
<keyword evidence="2" id="KW-1003">Cell membrane</keyword>
<feature type="transmembrane region" description="Helical" evidence="6">
    <location>
        <begin position="689"/>
        <end position="711"/>
    </location>
</feature>
<feature type="transmembrane region" description="Helical" evidence="6">
    <location>
        <begin position="41"/>
        <end position="62"/>
    </location>
</feature>
<proteinExistence type="predicted"/>
<dbReference type="Proteomes" id="UP001330016">
    <property type="component" value="Unassembled WGS sequence"/>
</dbReference>
<reference evidence="7 8" key="1">
    <citation type="submission" date="2023-02" db="EMBL/GenBank/DDBJ databases">
        <title>The predominant lactic acid bacteria and yeasts involved in the spontaneous fermentation of millet during the production of the traditional porridge Hausa koko in Ghana.</title>
        <authorList>
            <person name="Atter A."/>
            <person name="Diaz M."/>
        </authorList>
    </citation>
    <scope>NUCLEOTIDE SEQUENCE [LARGE SCALE GENOMIC DNA]</scope>
    <source>
        <strain evidence="7 8">FI11640</strain>
    </source>
</reference>
<evidence type="ECO:0000256" key="3">
    <source>
        <dbReference type="ARBA" id="ARBA00022692"/>
    </source>
</evidence>
<sequence>MSRTASCGWPWPFTGWENIFVNKYFTNRRAGIKRSALSKGITAWVLGWLLVLAFGITAVHAADLTYTQPLQNVTQSLTGQGITSDTYFVKEDYWDVQQAKLIFYYQVSQLADQRTSDITVVLNGVKFASFRPKNAAGLQTETIQIPLRLLAGSNHLQFMGQVLTTVAGTAQRVQTPANWLTVYPESNVNFVYALKPPEPAIRSFYAHFSGMDTISNGLSGIAVPQGPRNAELTAATYALAGYSRVMTNEQDQVPIAPFGTADLAKRVYQVVIARADRLPASLRGSISQTELAKGAVIRTVYRGGTYYLVLTARTDALLIKAARFAANQELMTQTRAAEKTITAATPTYSSSLQDNNGHYQLTAAGTQLTGAGRQSAAYFVRLPMDQTNAAGSQVRLTFRYAQNLDFARSLVTVYINDTPIGSQHLRRTAANQATLALNIPAKLAVGDAITVRVAFDLALAGSGSQDNDQTPWAYVAPQSELFVRTKPVTDQLFSNYPSLFLKNNRFNQIAIVRPRTMTPSDFATLTNIVNLLGNFAKSNTGEVVYYTGQPAAAVLANHNVIAFGTPRANSYIHALQPHLYFQFNKAETGFVSNEKLSIEAAYGRTLGTAQLLRSPVNKNHVVLVVTGGTPQAAYLGSTQINFQKNISQHAGDLIAVDSDNQLYNYRFKKTASPTAPKSPVKRLLKRSSLVIFLTVAAVIFIVLAVLVVLLLRKYGRQSGKGREE</sequence>
<dbReference type="EMBL" id="JAQSGK010000021">
    <property type="protein sequence ID" value="MEE6715889.1"/>
    <property type="molecule type" value="Genomic_DNA"/>
</dbReference>
<evidence type="ECO:0000313" key="7">
    <source>
        <dbReference type="EMBL" id="MEE6715889.1"/>
    </source>
</evidence>
<protein>
    <submittedName>
        <fullName evidence="7">Cellulose biosynthesis cyclic di-GMP-binding regulatory protein BcsB</fullName>
    </submittedName>
</protein>
<dbReference type="PANTHER" id="PTHR39083:SF1">
    <property type="entry name" value="CYCLIC DI-GMP-BINDING PROTEIN"/>
    <property type="match status" value="1"/>
</dbReference>
<evidence type="ECO:0000256" key="5">
    <source>
        <dbReference type="ARBA" id="ARBA00023136"/>
    </source>
</evidence>
<organism evidence="7 8">
    <name type="scientific">Schleiferilactobacillus harbinensis</name>
    <dbReference type="NCBI Taxonomy" id="304207"/>
    <lineage>
        <taxon>Bacteria</taxon>
        <taxon>Bacillati</taxon>
        <taxon>Bacillota</taxon>
        <taxon>Bacilli</taxon>
        <taxon>Lactobacillales</taxon>
        <taxon>Lactobacillaceae</taxon>
        <taxon>Schleiferilactobacillus</taxon>
    </lineage>
</organism>
<dbReference type="Gene3D" id="2.60.120.260">
    <property type="entry name" value="Galactose-binding domain-like"/>
    <property type="match status" value="2"/>
</dbReference>
<evidence type="ECO:0000256" key="6">
    <source>
        <dbReference type="SAM" id="Phobius"/>
    </source>
</evidence>
<comment type="subcellular location">
    <subcellularLocation>
        <location evidence="1">Cell membrane</location>
        <topology evidence="1">Single-pass membrane protein</topology>
    </subcellularLocation>
</comment>
<name>A0ABU7SZV3_9LACO</name>